<dbReference type="HOGENOM" id="CLU_2086556_0_0_1"/>
<evidence type="ECO:0000313" key="4">
    <source>
        <dbReference type="Proteomes" id="UP000054248"/>
    </source>
</evidence>
<reference evidence="4" key="2">
    <citation type="submission" date="2015-01" db="EMBL/GenBank/DDBJ databases">
        <title>Evolutionary Origins and Diversification of the Mycorrhizal Mutualists.</title>
        <authorList>
            <consortium name="DOE Joint Genome Institute"/>
            <consortium name="Mycorrhizal Genomics Consortium"/>
            <person name="Kohler A."/>
            <person name="Kuo A."/>
            <person name="Nagy L.G."/>
            <person name="Floudas D."/>
            <person name="Copeland A."/>
            <person name="Barry K.W."/>
            <person name="Cichocki N."/>
            <person name="Veneault-Fourrey C."/>
            <person name="LaButti K."/>
            <person name="Lindquist E.A."/>
            <person name="Lipzen A."/>
            <person name="Lundell T."/>
            <person name="Morin E."/>
            <person name="Murat C."/>
            <person name="Riley R."/>
            <person name="Ohm R."/>
            <person name="Sun H."/>
            <person name="Tunlid A."/>
            <person name="Henrissat B."/>
            <person name="Grigoriev I.V."/>
            <person name="Hibbett D.S."/>
            <person name="Martin F."/>
        </authorList>
    </citation>
    <scope>NUCLEOTIDE SEQUENCE [LARGE SCALE GENOMIC DNA]</scope>
    <source>
        <strain evidence="4">MUT 4182</strain>
    </source>
</reference>
<dbReference type="EMBL" id="KN823134">
    <property type="protein sequence ID" value="KIO21562.1"/>
    <property type="molecule type" value="Genomic_DNA"/>
</dbReference>
<reference evidence="3 4" key="1">
    <citation type="submission" date="2014-04" db="EMBL/GenBank/DDBJ databases">
        <authorList>
            <consortium name="DOE Joint Genome Institute"/>
            <person name="Kuo A."/>
            <person name="Girlanda M."/>
            <person name="Perotto S."/>
            <person name="Kohler A."/>
            <person name="Nagy L.G."/>
            <person name="Floudas D."/>
            <person name="Copeland A."/>
            <person name="Barry K.W."/>
            <person name="Cichocki N."/>
            <person name="Veneault-Fourrey C."/>
            <person name="LaButti K."/>
            <person name="Lindquist E.A."/>
            <person name="Lipzen A."/>
            <person name="Lundell T."/>
            <person name="Morin E."/>
            <person name="Murat C."/>
            <person name="Sun H."/>
            <person name="Tunlid A."/>
            <person name="Henrissat B."/>
            <person name="Grigoriev I.V."/>
            <person name="Hibbett D.S."/>
            <person name="Martin F."/>
            <person name="Nordberg H.P."/>
            <person name="Cantor M.N."/>
            <person name="Hua S.X."/>
        </authorList>
    </citation>
    <scope>NUCLEOTIDE SEQUENCE [LARGE SCALE GENOMIC DNA]</scope>
    <source>
        <strain evidence="3 4">MUT 4182</strain>
    </source>
</reference>
<dbReference type="Proteomes" id="UP000054248">
    <property type="component" value="Unassembled WGS sequence"/>
</dbReference>
<dbReference type="AlphaFoldDB" id="A0A0C3LJG9"/>
<protein>
    <submittedName>
        <fullName evidence="3">Uncharacterized protein</fullName>
    </submittedName>
</protein>
<name>A0A0C3LJG9_9AGAM</name>
<accession>A0A0C3LJG9</accession>
<evidence type="ECO:0000313" key="3">
    <source>
        <dbReference type="EMBL" id="KIO21562.1"/>
    </source>
</evidence>
<proteinExistence type="predicted"/>
<feature type="region of interest" description="Disordered" evidence="1">
    <location>
        <begin position="88"/>
        <end position="117"/>
    </location>
</feature>
<evidence type="ECO:0000313" key="2">
    <source>
        <dbReference type="EMBL" id="KIO20470.1"/>
    </source>
</evidence>
<dbReference type="EMBL" id="KN823173">
    <property type="protein sequence ID" value="KIO20470.1"/>
    <property type="molecule type" value="Genomic_DNA"/>
</dbReference>
<organism evidence="3 4">
    <name type="scientific">Tulasnella calospora MUT 4182</name>
    <dbReference type="NCBI Taxonomy" id="1051891"/>
    <lineage>
        <taxon>Eukaryota</taxon>
        <taxon>Fungi</taxon>
        <taxon>Dikarya</taxon>
        <taxon>Basidiomycota</taxon>
        <taxon>Agaricomycotina</taxon>
        <taxon>Agaricomycetes</taxon>
        <taxon>Cantharellales</taxon>
        <taxon>Tulasnellaceae</taxon>
        <taxon>Tulasnella</taxon>
    </lineage>
</organism>
<sequence length="117" mass="12788">MNYANSCTTSLAVLFPTSPQPFGDSGFVLGGYVGFTPVSIPGKTRFTSNPCAFQSLILPRFKLTANYEHSFTHLDVLRCIDNPEVLRGRSTAKRPPSGHTIAVQPALSAPTYRDQRL</sequence>
<gene>
    <name evidence="3" type="ORF">M407DRAFT_28835</name>
    <name evidence="2" type="ORF">M407DRAFT_29877</name>
</gene>
<keyword evidence="4" id="KW-1185">Reference proteome</keyword>
<reference evidence="3" key="3">
    <citation type="submission" date="2015-02" db="EMBL/GenBank/DDBJ databases">
        <title>Evolutionary Origins and Diversification of the Mycorrhizal Mutualists.</title>
        <authorList>
            <consortium name="DOE Joint Genome Institute"/>
            <consortium name="Mycorrhizal Genomics Consortium"/>
            <person name="Kohler A."/>
            <person name="Kuo A."/>
            <person name="Nagy L.G."/>
            <person name="Floudas D."/>
            <person name="Copeland A."/>
            <person name="Barry K.W."/>
            <person name="Cichocki N."/>
            <person name="Veneault-Fourrey C."/>
            <person name="LaButti K."/>
            <person name="Lindquist E.A."/>
            <person name="Lipzen A."/>
            <person name="Lundell T."/>
            <person name="Morin E."/>
            <person name="Murat C."/>
            <person name="Riley R."/>
            <person name="Ohm R."/>
            <person name="Sun H."/>
            <person name="Tunlid A."/>
            <person name="Henrissat B."/>
            <person name="Grigoriev I.V."/>
            <person name="Hibbett D.S."/>
            <person name="Martin F."/>
        </authorList>
    </citation>
    <scope>NUCLEOTIDE SEQUENCE</scope>
    <source>
        <strain evidence="3">MUT 4182</strain>
    </source>
</reference>
<evidence type="ECO:0000256" key="1">
    <source>
        <dbReference type="SAM" id="MobiDB-lite"/>
    </source>
</evidence>